<evidence type="ECO:0000259" key="3">
    <source>
        <dbReference type="Pfam" id="PF25838"/>
    </source>
</evidence>
<dbReference type="AlphaFoldDB" id="A0A147F7G9"/>
<dbReference type="EMBL" id="LDRV01000057">
    <property type="protein sequence ID" value="KTS11928.1"/>
    <property type="molecule type" value="Genomic_DNA"/>
</dbReference>
<evidence type="ECO:0000259" key="2">
    <source>
        <dbReference type="Pfam" id="PF25837"/>
    </source>
</evidence>
<evidence type="ECO:0000313" key="4">
    <source>
        <dbReference type="EMBL" id="KTS11928.1"/>
    </source>
</evidence>
<protein>
    <submittedName>
        <fullName evidence="4">Uncharacterized protein</fullName>
    </submittedName>
</protein>
<proteinExistence type="predicted"/>
<dbReference type="InterPro" id="IPR058787">
    <property type="entry name" value="ApnL_M"/>
</dbReference>
<dbReference type="Proteomes" id="UP000072189">
    <property type="component" value="Unassembled WGS sequence"/>
</dbReference>
<dbReference type="Pfam" id="PF25837">
    <property type="entry name" value="Apionate_lact_N"/>
    <property type="match status" value="1"/>
</dbReference>
<comment type="caution">
    <text evidence="4">The sequence shown here is derived from an EMBL/GenBank/DDBJ whole genome shotgun (WGS) entry which is preliminary data.</text>
</comment>
<accession>A0A147F7G9</accession>
<feature type="domain" description="D-apionate lactonase N-terminal" evidence="2">
    <location>
        <begin position="3"/>
        <end position="219"/>
    </location>
</feature>
<sequence>MTQATAERFSVGPWEFDLTPTGDLAHVSYAGIEVARGIQFVVRDDAWGTIVGDRDVRVTRRSDREVVVEMRSRHDFPSGAVEATTRIRVGGDRLRYSADAVVDGAVETNRVGLVVLHPLTQAGAEVDLTHAEGTRSRSRFPEHVSPHQPWSAITGLALDVADGCRLHIALEGDVFETEDQRNWSDASFKTYSRPLALPYPYRLEAGEWVRQAVDLRVTGTRATGAVDAAADPFGPFAIRSDRSAPRPRPSLGVQLGPRDADLGADEVRSRVERLGVDHVRVDVVCENGGARGLDQLDACEDLPVELALHLGDDSDAALRAVRERLARRRAALRAVLVFSLGASVTPSGAAVLVRRALADQLAGAVVVVGTDDNLAELGRGEPDPADADEVTFSLTPQVHDGFERSIIETTEAVPAMIDTARRLGGGRPVGIGALTLRPRRSLYRQGHRIDRLDRDPESVDPRQHDEFAASWLLATLAALAAEDVSRVTALEVSGPRGVTDAGTARLTPSGEVIAAVAASATIGTPILDLRAGLVALPVESGTLVGDLSGRARHGEVDGVDIDLSPYAVRLVTPVSAPDPKASS</sequence>
<name>A0A147F7G9_MICTE</name>
<evidence type="ECO:0000256" key="1">
    <source>
        <dbReference type="SAM" id="MobiDB-lite"/>
    </source>
</evidence>
<reference evidence="4 5" key="1">
    <citation type="journal article" date="2016" name="Front. Microbiol.">
        <title>Genomic Resource of Rice Seed Associated Bacteria.</title>
        <authorList>
            <person name="Midha S."/>
            <person name="Bansal K."/>
            <person name="Sharma S."/>
            <person name="Kumar N."/>
            <person name="Patil P.P."/>
            <person name="Chaudhry V."/>
            <person name="Patil P.B."/>
        </authorList>
    </citation>
    <scope>NUCLEOTIDE SEQUENCE [LARGE SCALE GENOMIC DNA]</scope>
    <source>
        <strain evidence="4 5">RSA3</strain>
    </source>
</reference>
<organism evidence="4 5">
    <name type="scientific">Microbacterium testaceum</name>
    <name type="common">Aureobacterium testaceum</name>
    <name type="synonym">Brevibacterium testaceum</name>
    <dbReference type="NCBI Taxonomy" id="2033"/>
    <lineage>
        <taxon>Bacteria</taxon>
        <taxon>Bacillati</taxon>
        <taxon>Actinomycetota</taxon>
        <taxon>Actinomycetes</taxon>
        <taxon>Micrococcales</taxon>
        <taxon>Microbacteriaceae</taxon>
        <taxon>Microbacterium</taxon>
    </lineage>
</organism>
<evidence type="ECO:0000313" key="5">
    <source>
        <dbReference type="Proteomes" id="UP000072189"/>
    </source>
</evidence>
<dbReference type="Pfam" id="PF25838">
    <property type="entry name" value="Apionate_lact_M"/>
    <property type="match status" value="1"/>
</dbReference>
<dbReference type="PATRIC" id="fig|2033.7.peg.2616"/>
<feature type="domain" description="D-apionate lactonase TIM barrel" evidence="3">
    <location>
        <begin position="253"/>
        <end position="520"/>
    </location>
</feature>
<gene>
    <name evidence="4" type="ORF">RSA3_09345</name>
</gene>
<feature type="region of interest" description="Disordered" evidence="1">
    <location>
        <begin position="237"/>
        <end position="257"/>
    </location>
</feature>
<dbReference type="InterPro" id="IPR058788">
    <property type="entry name" value="ApnL_N"/>
</dbReference>
<dbReference type="RefSeq" id="WP_058614149.1">
    <property type="nucleotide sequence ID" value="NZ_LDRV01000057.1"/>
</dbReference>